<dbReference type="Proteomes" id="UP000500890">
    <property type="component" value="Chromosome"/>
</dbReference>
<dbReference type="PROSITE" id="PS01229">
    <property type="entry name" value="COF_2"/>
    <property type="match status" value="1"/>
</dbReference>
<dbReference type="SFLD" id="SFLDS00003">
    <property type="entry name" value="Haloacid_Dehalogenase"/>
    <property type="match status" value="1"/>
</dbReference>
<dbReference type="InterPro" id="IPR036412">
    <property type="entry name" value="HAD-like_sf"/>
</dbReference>
<dbReference type="AlphaFoldDB" id="A0A6G8AM03"/>
<organism evidence="1 2">
    <name type="scientific">Vagococcus coleopterorum</name>
    <dbReference type="NCBI Taxonomy" id="2714946"/>
    <lineage>
        <taxon>Bacteria</taxon>
        <taxon>Bacillati</taxon>
        <taxon>Bacillota</taxon>
        <taxon>Bacilli</taxon>
        <taxon>Lactobacillales</taxon>
        <taxon>Enterococcaceae</taxon>
        <taxon>Vagococcus</taxon>
    </lineage>
</organism>
<keyword evidence="2" id="KW-1185">Reference proteome</keyword>
<dbReference type="PROSITE" id="PS01228">
    <property type="entry name" value="COF_1"/>
    <property type="match status" value="1"/>
</dbReference>
<evidence type="ECO:0000313" key="1">
    <source>
        <dbReference type="EMBL" id="QIL45982.1"/>
    </source>
</evidence>
<dbReference type="PANTHER" id="PTHR10000">
    <property type="entry name" value="PHOSPHOSERINE PHOSPHATASE"/>
    <property type="match status" value="1"/>
</dbReference>
<dbReference type="NCBIfam" id="TIGR01484">
    <property type="entry name" value="HAD-SF-IIB"/>
    <property type="match status" value="1"/>
</dbReference>
<dbReference type="InterPro" id="IPR006379">
    <property type="entry name" value="HAD-SF_hydro_IIB"/>
</dbReference>
<dbReference type="SFLD" id="SFLDG01140">
    <property type="entry name" value="C2.B:_Phosphomannomutase_and_P"/>
    <property type="match status" value="1"/>
</dbReference>
<dbReference type="SUPFAM" id="SSF56784">
    <property type="entry name" value="HAD-like"/>
    <property type="match status" value="1"/>
</dbReference>
<dbReference type="InterPro" id="IPR023214">
    <property type="entry name" value="HAD_sf"/>
</dbReference>
<dbReference type="PANTHER" id="PTHR10000:SF8">
    <property type="entry name" value="HAD SUPERFAMILY HYDROLASE-LIKE, TYPE 3"/>
    <property type="match status" value="1"/>
</dbReference>
<reference evidence="1 2" key="1">
    <citation type="submission" date="2020-03" db="EMBL/GenBank/DDBJ databases">
        <title>Vagococcus sp. nov., isolated from beetles.</title>
        <authorList>
            <person name="Hyun D.-W."/>
            <person name="Bae J.-W."/>
        </authorList>
    </citation>
    <scope>NUCLEOTIDE SEQUENCE [LARGE SCALE GENOMIC DNA]</scope>
    <source>
        <strain evidence="1 2">HDW17A</strain>
    </source>
</reference>
<dbReference type="EC" id="3.1.3.23" evidence="1"/>
<dbReference type="GO" id="GO:0005829">
    <property type="term" value="C:cytosol"/>
    <property type="evidence" value="ECO:0007669"/>
    <property type="project" value="TreeGrafter"/>
</dbReference>
<accession>A0A6G8AM03</accession>
<protein>
    <submittedName>
        <fullName evidence="1">Sugar-phosphatase</fullName>
        <ecNumber evidence="1">3.1.3.23</ecNumber>
    </submittedName>
</protein>
<dbReference type="Gene3D" id="3.30.1240.10">
    <property type="match status" value="1"/>
</dbReference>
<evidence type="ECO:0000313" key="2">
    <source>
        <dbReference type="Proteomes" id="UP000500890"/>
    </source>
</evidence>
<dbReference type="CDD" id="cd07516">
    <property type="entry name" value="HAD_Pase"/>
    <property type="match status" value="1"/>
</dbReference>
<dbReference type="GO" id="GO:0050308">
    <property type="term" value="F:sugar-phosphatase activity"/>
    <property type="evidence" value="ECO:0007669"/>
    <property type="project" value="UniProtKB-EC"/>
</dbReference>
<dbReference type="SFLD" id="SFLDG01144">
    <property type="entry name" value="C2.B.4:_PGP_Like"/>
    <property type="match status" value="1"/>
</dbReference>
<dbReference type="Gene3D" id="3.40.50.1000">
    <property type="entry name" value="HAD superfamily/HAD-like"/>
    <property type="match status" value="1"/>
</dbReference>
<dbReference type="Pfam" id="PF08282">
    <property type="entry name" value="Hydrolase_3"/>
    <property type="match status" value="1"/>
</dbReference>
<sequence>MNLKLVAIDIDGTLLNSKKEITDRTKKTLAKAKANGIKVVLCTGRPYAGVEPLLKELNLEEAGDYVATYNGSVVQKADTKEAIAELGLSHDDYISIESMARRVSVPVHALDNDNIYTANQNISPYTVHESVLTSLPIKYRTTDQMSDNISIIKMMMIDQEEKLDLAISKLPKEFLADYTCVKSAPFYYEILNKKADKGFALKALGKHLNIDFKDMMAIGDNENDLAMIEFAGLGIAMGNAVPKLKAISDEETLSNDEDGVAAIIEKYL</sequence>
<dbReference type="RefSeq" id="WP_166007017.1">
    <property type="nucleotide sequence ID" value="NZ_CP049886.1"/>
</dbReference>
<dbReference type="GO" id="GO:0000287">
    <property type="term" value="F:magnesium ion binding"/>
    <property type="evidence" value="ECO:0007669"/>
    <property type="project" value="TreeGrafter"/>
</dbReference>
<dbReference type="EMBL" id="CP049886">
    <property type="protein sequence ID" value="QIL45982.1"/>
    <property type="molecule type" value="Genomic_DNA"/>
</dbReference>
<proteinExistence type="predicted"/>
<dbReference type="InterPro" id="IPR000150">
    <property type="entry name" value="Cof"/>
</dbReference>
<keyword evidence="1" id="KW-0378">Hydrolase</keyword>
<name>A0A6G8AM03_9ENTE</name>
<gene>
    <name evidence="1" type="primary">yidA</name>
    <name evidence="1" type="ORF">G7081_02150</name>
</gene>
<dbReference type="KEGG" id="vah:G7081_02150"/>
<dbReference type="NCBIfam" id="TIGR00099">
    <property type="entry name" value="Cof-subfamily"/>
    <property type="match status" value="1"/>
</dbReference>
<dbReference type="NCBIfam" id="NF007806">
    <property type="entry name" value="PRK10513.1"/>
    <property type="match status" value="1"/>
</dbReference>